<gene>
    <name evidence="1" type="ORF">ACFS2C_23490</name>
</gene>
<proteinExistence type="predicted"/>
<name>A0ABW5WGW0_9PSEU</name>
<dbReference type="EMBL" id="JBHUOF010000047">
    <property type="protein sequence ID" value="MFD2802357.1"/>
    <property type="molecule type" value="Genomic_DNA"/>
</dbReference>
<evidence type="ECO:0000313" key="2">
    <source>
        <dbReference type="Proteomes" id="UP001597478"/>
    </source>
</evidence>
<keyword evidence="2" id="KW-1185">Reference proteome</keyword>
<dbReference type="Proteomes" id="UP001597478">
    <property type="component" value="Unassembled WGS sequence"/>
</dbReference>
<comment type="caution">
    <text evidence="1">The sequence shown here is derived from an EMBL/GenBank/DDBJ whole genome shotgun (WGS) entry which is preliminary data.</text>
</comment>
<sequence>MFQRFAGEAHAVSELRFRERPLCTFGYLPFLARHVVFRHGVSSLWL</sequence>
<protein>
    <submittedName>
        <fullName evidence="1">Uncharacterized protein</fullName>
    </submittedName>
</protein>
<dbReference type="RefSeq" id="WP_377394645.1">
    <property type="nucleotide sequence ID" value="NZ_JBHSAN010000053.1"/>
</dbReference>
<reference evidence="2" key="1">
    <citation type="journal article" date="2019" name="Int. J. Syst. Evol. Microbiol.">
        <title>The Global Catalogue of Microorganisms (GCM) 10K type strain sequencing project: providing services to taxonomists for standard genome sequencing and annotation.</title>
        <authorList>
            <consortium name="The Broad Institute Genomics Platform"/>
            <consortium name="The Broad Institute Genome Sequencing Center for Infectious Disease"/>
            <person name="Wu L."/>
            <person name="Ma J."/>
        </authorList>
    </citation>
    <scope>NUCLEOTIDE SEQUENCE [LARGE SCALE GENOMIC DNA]</scope>
    <source>
        <strain evidence="2">IBRC-M 10906</strain>
    </source>
</reference>
<accession>A0ABW5WGW0</accession>
<evidence type="ECO:0000313" key="1">
    <source>
        <dbReference type="EMBL" id="MFD2802357.1"/>
    </source>
</evidence>
<organism evidence="1 2">
    <name type="scientific">Prauserella oleivorans</name>
    <dbReference type="NCBI Taxonomy" id="1478153"/>
    <lineage>
        <taxon>Bacteria</taxon>
        <taxon>Bacillati</taxon>
        <taxon>Actinomycetota</taxon>
        <taxon>Actinomycetes</taxon>
        <taxon>Pseudonocardiales</taxon>
        <taxon>Pseudonocardiaceae</taxon>
        <taxon>Prauserella</taxon>
    </lineage>
</organism>